<sequence length="352" mass="40471">MSELITEKTLEEYEAFVQSCPKGNFAQSVLWAKQKPMWTWKAIATRGKDGHIKGTLAVLIRKVPGTPFTLMYGCRGPVCDPADHDTIKDLLQGAKQLAKQYKSYVIKLDPDIPSSNEQFRNFMLGQGFRLKEGGKNFEAIQPRYVFRLNVEGKTEEEIQAGFHQKWRYNIRVAQRKGVEVKICGKEMVPDFARIMLETGVRDGFVTRQPEYFAQMLDNLGEHCRLYMAFYEGKPIAGTLAIHYGDKVWYLYGASSNEHRNLMPNYLLQWNMIQWAIETGCRVYDFRGVSGDVSEDNPLYGLYKFKKGFGGDFTEFVGEMDLVLNKAVYFAVEHGTNVLKDVRKKVYLLKNRK</sequence>
<dbReference type="Pfam" id="PF02388">
    <property type="entry name" value="FemAB"/>
    <property type="match status" value="2"/>
</dbReference>
<dbReference type="SUPFAM" id="SSF55729">
    <property type="entry name" value="Acyl-CoA N-acyltransferases (Nat)"/>
    <property type="match status" value="2"/>
</dbReference>
<dbReference type="GO" id="GO:0008360">
    <property type="term" value="P:regulation of cell shape"/>
    <property type="evidence" value="ECO:0007669"/>
    <property type="project" value="UniProtKB-KW"/>
</dbReference>
<dbReference type="GO" id="GO:0071555">
    <property type="term" value="P:cell wall organization"/>
    <property type="evidence" value="ECO:0007669"/>
    <property type="project" value="UniProtKB-KW"/>
</dbReference>
<protein>
    <submittedName>
        <fullName evidence="8">Peptidoglycan bridge formation glycyltransferase FemA/FemB family protein</fullName>
    </submittedName>
</protein>
<dbReference type="GO" id="GO:0009252">
    <property type="term" value="P:peptidoglycan biosynthetic process"/>
    <property type="evidence" value="ECO:0007669"/>
    <property type="project" value="UniProtKB-KW"/>
</dbReference>
<comment type="caution">
    <text evidence="8">The sequence shown here is derived from an EMBL/GenBank/DDBJ whole genome shotgun (WGS) entry which is preliminary data.</text>
</comment>
<evidence type="ECO:0000256" key="5">
    <source>
        <dbReference type="ARBA" id="ARBA00023315"/>
    </source>
</evidence>
<evidence type="ECO:0000256" key="6">
    <source>
        <dbReference type="ARBA" id="ARBA00023316"/>
    </source>
</evidence>
<dbReference type="PROSITE" id="PS51191">
    <property type="entry name" value="FEMABX"/>
    <property type="match status" value="1"/>
</dbReference>
<dbReference type="InterPro" id="IPR016181">
    <property type="entry name" value="Acyl_CoA_acyltransferase"/>
</dbReference>
<evidence type="ECO:0000259" key="7">
    <source>
        <dbReference type="PROSITE" id="PS51186"/>
    </source>
</evidence>
<dbReference type="InterPro" id="IPR003447">
    <property type="entry name" value="FEMABX"/>
</dbReference>
<reference evidence="8" key="2">
    <citation type="journal article" date="2021" name="PeerJ">
        <title>Extensive microbial diversity within the chicken gut microbiome revealed by metagenomics and culture.</title>
        <authorList>
            <person name="Gilroy R."/>
            <person name="Ravi A."/>
            <person name="Getino M."/>
            <person name="Pursley I."/>
            <person name="Horton D.L."/>
            <person name="Alikhan N.F."/>
            <person name="Baker D."/>
            <person name="Gharbi K."/>
            <person name="Hall N."/>
            <person name="Watson M."/>
            <person name="Adriaenssens E.M."/>
            <person name="Foster-Nyarko E."/>
            <person name="Jarju S."/>
            <person name="Secka A."/>
            <person name="Antonio M."/>
            <person name="Oren A."/>
            <person name="Chaudhuri R.R."/>
            <person name="La Ragione R."/>
            <person name="Hildebrand F."/>
            <person name="Pallen M.J."/>
        </authorList>
    </citation>
    <scope>NUCLEOTIDE SEQUENCE</scope>
    <source>
        <strain evidence="8">ChiBcec16-1751</strain>
    </source>
</reference>
<keyword evidence="2" id="KW-0808">Transferase</keyword>
<comment type="similarity">
    <text evidence="1">Belongs to the FemABX family.</text>
</comment>
<evidence type="ECO:0000256" key="1">
    <source>
        <dbReference type="ARBA" id="ARBA00009943"/>
    </source>
</evidence>
<dbReference type="InterPro" id="IPR050644">
    <property type="entry name" value="PG_Glycine_Bridge_Synth"/>
</dbReference>
<dbReference type="PANTHER" id="PTHR36174:SF1">
    <property type="entry name" value="LIPID II:GLYCINE GLYCYLTRANSFERASE"/>
    <property type="match status" value="1"/>
</dbReference>
<dbReference type="Proteomes" id="UP000886741">
    <property type="component" value="Unassembled WGS sequence"/>
</dbReference>
<keyword evidence="3" id="KW-0133">Cell shape</keyword>
<dbReference type="PANTHER" id="PTHR36174">
    <property type="entry name" value="LIPID II:GLYCINE GLYCYLTRANSFERASE"/>
    <property type="match status" value="1"/>
</dbReference>
<accession>A0A9D1FB57</accession>
<reference evidence="8" key="1">
    <citation type="submission" date="2020-10" db="EMBL/GenBank/DDBJ databases">
        <authorList>
            <person name="Gilroy R."/>
        </authorList>
    </citation>
    <scope>NUCLEOTIDE SEQUENCE</scope>
    <source>
        <strain evidence="8">ChiBcec16-1751</strain>
    </source>
</reference>
<keyword evidence="5" id="KW-0012">Acyltransferase</keyword>
<dbReference type="AlphaFoldDB" id="A0A9D1FB57"/>
<keyword evidence="6" id="KW-0961">Cell wall biogenesis/degradation</keyword>
<feature type="domain" description="N-acetyltransferase" evidence="7">
    <location>
        <begin position="178"/>
        <end position="334"/>
    </location>
</feature>
<evidence type="ECO:0000313" key="8">
    <source>
        <dbReference type="EMBL" id="HIS65520.1"/>
    </source>
</evidence>
<dbReference type="Gene3D" id="3.40.630.30">
    <property type="match status" value="2"/>
</dbReference>
<keyword evidence="4" id="KW-0573">Peptidoglycan synthesis</keyword>
<dbReference type="GO" id="GO:0016747">
    <property type="term" value="F:acyltransferase activity, transferring groups other than amino-acyl groups"/>
    <property type="evidence" value="ECO:0007669"/>
    <property type="project" value="InterPro"/>
</dbReference>
<dbReference type="GO" id="GO:0016755">
    <property type="term" value="F:aminoacyltransferase activity"/>
    <property type="evidence" value="ECO:0007669"/>
    <property type="project" value="InterPro"/>
</dbReference>
<dbReference type="InterPro" id="IPR000182">
    <property type="entry name" value="GNAT_dom"/>
</dbReference>
<evidence type="ECO:0000256" key="2">
    <source>
        <dbReference type="ARBA" id="ARBA00022679"/>
    </source>
</evidence>
<name>A0A9D1FB57_9FIRM</name>
<proteinExistence type="inferred from homology"/>
<evidence type="ECO:0000256" key="4">
    <source>
        <dbReference type="ARBA" id="ARBA00022984"/>
    </source>
</evidence>
<organism evidence="8 9">
    <name type="scientific">Candidatus Avoscillospira avistercoris</name>
    <dbReference type="NCBI Taxonomy" id="2840707"/>
    <lineage>
        <taxon>Bacteria</taxon>
        <taxon>Bacillati</taxon>
        <taxon>Bacillota</taxon>
        <taxon>Clostridia</taxon>
        <taxon>Eubacteriales</taxon>
        <taxon>Oscillospiraceae</taxon>
        <taxon>Oscillospiraceae incertae sedis</taxon>
        <taxon>Candidatus Avoscillospira</taxon>
    </lineage>
</organism>
<dbReference type="EMBL" id="DVJJ01000141">
    <property type="protein sequence ID" value="HIS65520.1"/>
    <property type="molecule type" value="Genomic_DNA"/>
</dbReference>
<evidence type="ECO:0000256" key="3">
    <source>
        <dbReference type="ARBA" id="ARBA00022960"/>
    </source>
</evidence>
<dbReference type="PROSITE" id="PS51186">
    <property type="entry name" value="GNAT"/>
    <property type="match status" value="1"/>
</dbReference>
<gene>
    <name evidence="8" type="ORF">IAA83_09155</name>
</gene>
<evidence type="ECO:0000313" key="9">
    <source>
        <dbReference type="Proteomes" id="UP000886741"/>
    </source>
</evidence>